<dbReference type="InterPro" id="IPR027816">
    <property type="entry name" value="MAJIN"/>
</dbReference>
<reference evidence="1" key="5">
    <citation type="submission" date="2025-09" db="UniProtKB">
        <authorList>
            <consortium name="Ensembl"/>
        </authorList>
    </citation>
    <scope>IDENTIFICATION</scope>
</reference>
<name>A0A4W4HME0_ELEEL</name>
<evidence type="ECO:0000313" key="2">
    <source>
        <dbReference type="Proteomes" id="UP000314983"/>
    </source>
</evidence>
<reference evidence="2" key="1">
    <citation type="journal article" date="2014" name="Science">
        <title>Nonhuman genetics. Genomic basis for the convergent evolution of electric organs.</title>
        <authorList>
            <person name="Gallant J.R."/>
            <person name="Traeger L.L."/>
            <person name="Volkening J.D."/>
            <person name="Moffett H."/>
            <person name="Chen P.H."/>
            <person name="Novina C.D."/>
            <person name="Phillips G.N.Jr."/>
            <person name="Anand R."/>
            <person name="Wells G.B."/>
            <person name="Pinch M."/>
            <person name="Guth R."/>
            <person name="Unguez G.A."/>
            <person name="Albert J.S."/>
            <person name="Zakon H.H."/>
            <person name="Samanta M.P."/>
            <person name="Sussman M.R."/>
        </authorList>
    </citation>
    <scope>NUCLEOTIDE SEQUENCE [LARGE SCALE GENOMIC DNA]</scope>
</reference>
<dbReference type="GO" id="GO:0003677">
    <property type="term" value="F:DNA binding"/>
    <property type="evidence" value="ECO:0007669"/>
    <property type="project" value="InterPro"/>
</dbReference>
<evidence type="ECO:0000313" key="1">
    <source>
        <dbReference type="Ensembl" id="ENSEEEP00000049623.2"/>
    </source>
</evidence>
<sequence length="81" mass="9910">MPLQAFSFPLPETRFFQVGHHVFKFKIRRGSKKRAYPWMFKRPISDFYHQKSKQYYEVIIIFTFFSKKKCSSHEMKNQIAL</sequence>
<keyword evidence="2" id="KW-1185">Reference proteome</keyword>
<reference evidence="1" key="3">
    <citation type="submission" date="2020-05" db="EMBL/GenBank/DDBJ databases">
        <title>Electrophorus electricus (electric eel) genome, fEleEle1, primary haplotype.</title>
        <authorList>
            <person name="Myers G."/>
            <person name="Meyer A."/>
            <person name="Fedrigo O."/>
            <person name="Formenti G."/>
            <person name="Rhie A."/>
            <person name="Tracey A."/>
            <person name="Sims Y."/>
            <person name="Jarvis E.D."/>
        </authorList>
    </citation>
    <scope>NUCLEOTIDE SEQUENCE [LARGE SCALE GENOMIC DNA]</scope>
</reference>
<protein>
    <submittedName>
        <fullName evidence="1">Uncharacterized protein</fullName>
    </submittedName>
</protein>
<dbReference type="AlphaFoldDB" id="A0A4W4HME0"/>
<organism evidence="1 2">
    <name type="scientific">Electrophorus electricus</name>
    <name type="common">Electric eel</name>
    <name type="synonym">Gymnotus electricus</name>
    <dbReference type="NCBI Taxonomy" id="8005"/>
    <lineage>
        <taxon>Eukaryota</taxon>
        <taxon>Metazoa</taxon>
        <taxon>Chordata</taxon>
        <taxon>Craniata</taxon>
        <taxon>Vertebrata</taxon>
        <taxon>Euteleostomi</taxon>
        <taxon>Actinopterygii</taxon>
        <taxon>Neopterygii</taxon>
        <taxon>Teleostei</taxon>
        <taxon>Ostariophysi</taxon>
        <taxon>Gymnotiformes</taxon>
        <taxon>Gymnotoidei</taxon>
        <taxon>Gymnotidae</taxon>
        <taxon>Electrophorus</taxon>
    </lineage>
</organism>
<dbReference type="Pfam" id="PF15077">
    <property type="entry name" value="MAJIN"/>
    <property type="match status" value="1"/>
</dbReference>
<accession>A0A4W4HME0</accession>
<reference evidence="1" key="4">
    <citation type="submission" date="2025-08" db="UniProtKB">
        <authorList>
            <consortium name="Ensembl"/>
        </authorList>
    </citation>
    <scope>IDENTIFICATION</scope>
</reference>
<reference evidence="2" key="2">
    <citation type="journal article" date="2017" name="Sci. Adv.">
        <title>A tail of two voltages: Proteomic comparison of the three electric organs of the electric eel.</title>
        <authorList>
            <person name="Traeger L.L."/>
            <person name="Sabat G."/>
            <person name="Barrett-Wilt G.A."/>
            <person name="Wells G.B."/>
            <person name="Sussman M.R."/>
        </authorList>
    </citation>
    <scope>NUCLEOTIDE SEQUENCE [LARGE SCALE GENOMIC DNA]</scope>
</reference>
<dbReference type="Proteomes" id="UP000314983">
    <property type="component" value="Chromosome 19"/>
</dbReference>
<proteinExistence type="predicted"/>
<dbReference type="Ensembl" id="ENSEEET00000050162.2">
    <property type="protein sequence ID" value="ENSEEEP00000049623.2"/>
    <property type="gene ID" value="ENSEEEG00000023332.2"/>
</dbReference>
<dbReference type="STRING" id="8005.ENSEEEP00000049623"/>